<sequence length="383" mass="39816">MIRLIVLIALSTFISAAANAEQVLARDIGIAPGILPTGKTNTIVDVPGVKVGQLTKVAGDSIRTGVTVVLPHGNNLYQHKVPAAIYVENGYGKLMGLSQVTELGEIETPIALTNTLSVPTVANALISYTLSQTGNETVRSVNAVVGETNDGLLNDIRGRHITQKDVLTAIDSATSETVMQGNVGAGTGTVAFGFKGGIGSSSRRLPAPLGGYLVGVLVQTNYGGVLQINGMPVGQQLNQYYLKDVLDKGDADGSVMIVIATDAPLSDRNLKRLAKRAFAGIARTGASFTNGSGDYAIAFSVADSTIRTPARRARISSVDTLPNGLFSPLSQAVIEATEEAVYNSLLMAEDVTSLDPVSGETLTVKALPVEAVKAMLATARPAD</sequence>
<proteinExistence type="inferred from homology"/>
<feature type="chain" id="PRO_5047137577" evidence="2">
    <location>
        <begin position="21"/>
        <end position="383"/>
    </location>
</feature>
<dbReference type="SUPFAM" id="SSF56266">
    <property type="entry name" value="DmpA/ArgJ-like"/>
    <property type="match status" value="1"/>
</dbReference>
<organism evidence="3 4">
    <name type="scientific">Alteromonas gilva</name>
    <dbReference type="NCBI Taxonomy" id="2987522"/>
    <lineage>
        <taxon>Bacteria</taxon>
        <taxon>Pseudomonadati</taxon>
        <taxon>Pseudomonadota</taxon>
        <taxon>Gammaproteobacteria</taxon>
        <taxon>Alteromonadales</taxon>
        <taxon>Alteromonadaceae</taxon>
        <taxon>Alteromonas/Salinimonas group</taxon>
        <taxon>Alteromonas</taxon>
    </lineage>
</organism>
<protein>
    <submittedName>
        <fullName evidence="3">P1 family peptidase</fullName>
    </submittedName>
</protein>
<dbReference type="PANTHER" id="PTHR36512">
    <property type="entry name" value="D-AMINOPEPTIDASE"/>
    <property type="match status" value="1"/>
</dbReference>
<dbReference type="Pfam" id="PF03576">
    <property type="entry name" value="Peptidase_S58"/>
    <property type="match status" value="1"/>
</dbReference>
<comment type="similarity">
    <text evidence="1">Belongs to the peptidase S58 family.</text>
</comment>
<evidence type="ECO:0000256" key="2">
    <source>
        <dbReference type="SAM" id="SignalP"/>
    </source>
</evidence>
<gene>
    <name evidence="3" type="ORF">OIK42_12130</name>
</gene>
<feature type="signal peptide" evidence="2">
    <location>
        <begin position="1"/>
        <end position="20"/>
    </location>
</feature>
<evidence type="ECO:0000256" key="1">
    <source>
        <dbReference type="ARBA" id="ARBA00007068"/>
    </source>
</evidence>
<dbReference type="EMBL" id="JAQQXP010000001">
    <property type="protein sequence ID" value="MDC8831509.1"/>
    <property type="molecule type" value="Genomic_DNA"/>
</dbReference>
<dbReference type="CDD" id="cd02253">
    <property type="entry name" value="DmpA"/>
    <property type="match status" value="1"/>
</dbReference>
<evidence type="ECO:0000313" key="4">
    <source>
        <dbReference type="Proteomes" id="UP001218788"/>
    </source>
</evidence>
<evidence type="ECO:0000313" key="3">
    <source>
        <dbReference type="EMBL" id="MDC8831509.1"/>
    </source>
</evidence>
<dbReference type="RefSeq" id="WP_273640861.1">
    <property type="nucleotide sequence ID" value="NZ_JAQQXP010000001.1"/>
</dbReference>
<dbReference type="InterPro" id="IPR016117">
    <property type="entry name" value="ArgJ-like_dom_sf"/>
</dbReference>
<keyword evidence="4" id="KW-1185">Reference proteome</keyword>
<name>A0ABT5L396_9ALTE</name>
<dbReference type="Proteomes" id="UP001218788">
    <property type="component" value="Unassembled WGS sequence"/>
</dbReference>
<comment type="caution">
    <text evidence="3">The sequence shown here is derived from an EMBL/GenBank/DDBJ whole genome shotgun (WGS) entry which is preliminary data.</text>
</comment>
<dbReference type="Gene3D" id="3.60.70.12">
    <property type="entry name" value="L-amino peptidase D-ALA esterase/amidase"/>
    <property type="match status" value="1"/>
</dbReference>
<dbReference type="PANTHER" id="PTHR36512:SF3">
    <property type="entry name" value="BLR5678 PROTEIN"/>
    <property type="match status" value="1"/>
</dbReference>
<dbReference type="InterPro" id="IPR005321">
    <property type="entry name" value="Peptidase_S58_DmpA"/>
</dbReference>
<reference evidence="3 4" key="1">
    <citation type="submission" date="2022-10" db="EMBL/GenBank/DDBJ databases">
        <title>Alteromonas sp. chi3 Genome sequencing.</title>
        <authorList>
            <person name="Park S."/>
        </authorList>
    </citation>
    <scope>NUCLEOTIDE SEQUENCE [LARGE SCALE GENOMIC DNA]</scope>
    <source>
        <strain evidence="4">chi3</strain>
    </source>
</reference>
<accession>A0ABT5L396</accession>
<keyword evidence="2" id="KW-0732">Signal</keyword>